<dbReference type="EMBL" id="JAKOAV010000028">
    <property type="protein sequence ID" value="MDF9409329.1"/>
    <property type="molecule type" value="Genomic_DNA"/>
</dbReference>
<dbReference type="Gene3D" id="3.60.21.10">
    <property type="match status" value="1"/>
</dbReference>
<dbReference type="RefSeq" id="WP_277444784.1">
    <property type="nucleotide sequence ID" value="NZ_JAKOAV010000028.1"/>
</dbReference>
<organism evidence="2 3">
    <name type="scientific">Pelotomaculum isophthalicicum JI</name>
    <dbReference type="NCBI Taxonomy" id="947010"/>
    <lineage>
        <taxon>Bacteria</taxon>
        <taxon>Bacillati</taxon>
        <taxon>Bacillota</taxon>
        <taxon>Clostridia</taxon>
        <taxon>Eubacteriales</taxon>
        <taxon>Desulfotomaculaceae</taxon>
        <taxon>Pelotomaculum</taxon>
    </lineage>
</organism>
<name>A0A9X4H7B4_9FIRM</name>
<dbReference type="Pfam" id="PF00149">
    <property type="entry name" value="Metallophos"/>
    <property type="match status" value="1"/>
</dbReference>
<dbReference type="PIRSF" id="PIRSF033094">
    <property type="entry name" value="Pesterase_CT488"/>
    <property type="match status" value="1"/>
</dbReference>
<dbReference type="SUPFAM" id="SSF56300">
    <property type="entry name" value="Metallo-dependent phosphatases"/>
    <property type="match status" value="1"/>
</dbReference>
<protein>
    <submittedName>
        <fullName evidence="2">Metallophosphoesterase</fullName>
    </submittedName>
</protein>
<sequence>MKVFAIGDVHLSFYSPVDPRCWDNVKVSKPMDIFGEEWYEHYRKIYDNWLSVVGPEDLVLMPGDFSWAMKLDEARYDLEFLGLLPGTIAGVAGNHDYWWQSLSQVRAALPANMRVIQNDHLVFGDLAICGSRGWSCPGEAHYEAHYKEEDQKIYRRELLRMENSLKGVQAGAQKIVVITHFMPTSEQHEKNDMIELFLRYGVDSVVYGHLHSDAVRLKLPDRAWGINFHLVSADYVNFAPVKIM</sequence>
<dbReference type="InterPro" id="IPR029052">
    <property type="entry name" value="Metallo-depent_PP-like"/>
</dbReference>
<gene>
    <name evidence="2" type="ORF">L7E55_13350</name>
</gene>
<dbReference type="InterPro" id="IPR051158">
    <property type="entry name" value="Metallophosphoesterase_sf"/>
</dbReference>
<proteinExistence type="predicted"/>
<dbReference type="InterPro" id="IPR014578">
    <property type="entry name" value="Pesterase_CT488"/>
</dbReference>
<comment type="caution">
    <text evidence="2">The sequence shown here is derived from an EMBL/GenBank/DDBJ whole genome shotgun (WGS) entry which is preliminary data.</text>
</comment>
<dbReference type="InterPro" id="IPR004843">
    <property type="entry name" value="Calcineurin-like_PHP"/>
</dbReference>
<dbReference type="Proteomes" id="UP001154312">
    <property type="component" value="Unassembled WGS sequence"/>
</dbReference>
<feature type="domain" description="Calcineurin-like phosphoesterase" evidence="1">
    <location>
        <begin position="1"/>
        <end position="212"/>
    </location>
</feature>
<dbReference type="PANTHER" id="PTHR31302">
    <property type="entry name" value="TRANSMEMBRANE PROTEIN WITH METALLOPHOSPHOESTERASE DOMAIN-RELATED"/>
    <property type="match status" value="1"/>
</dbReference>
<reference evidence="2" key="1">
    <citation type="submission" date="2022-02" db="EMBL/GenBank/DDBJ databases">
        <authorList>
            <person name="Leng L."/>
        </authorList>
    </citation>
    <scope>NUCLEOTIDE SEQUENCE</scope>
    <source>
        <strain evidence="2">JI</strain>
    </source>
</reference>
<evidence type="ECO:0000313" key="3">
    <source>
        <dbReference type="Proteomes" id="UP001154312"/>
    </source>
</evidence>
<accession>A0A9X4H7B4</accession>
<keyword evidence="3" id="KW-1185">Reference proteome</keyword>
<evidence type="ECO:0000313" key="2">
    <source>
        <dbReference type="EMBL" id="MDF9409329.1"/>
    </source>
</evidence>
<dbReference type="GO" id="GO:0016787">
    <property type="term" value="F:hydrolase activity"/>
    <property type="evidence" value="ECO:0007669"/>
    <property type="project" value="InterPro"/>
</dbReference>
<dbReference type="PANTHER" id="PTHR31302:SF22">
    <property type="entry name" value="PHOSPHOESTERASE"/>
    <property type="match status" value="1"/>
</dbReference>
<evidence type="ECO:0000259" key="1">
    <source>
        <dbReference type="Pfam" id="PF00149"/>
    </source>
</evidence>
<dbReference type="AlphaFoldDB" id="A0A9X4H7B4"/>